<dbReference type="Gene3D" id="3.30.1150.10">
    <property type="match status" value="1"/>
</dbReference>
<dbReference type="PANTHER" id="PTHR33446">
    <property type="entry name" value="PROTEIN TONB-RELATED"/>
    <property type="match status" value="1"/>
</dbReference>
<name>A0A972JBP2_9RHOO</name>
<dbReference type="GO" id="GO:0031992">
    <property type="term" value="F:energy transducer activity"/>
    <property type="evidence" value="ECO:0007669"/>
    <property type="project" value="TreeGrafter"/>
</dbReference>
<feature type="domain" description="TonB C-terminal" evidence="11">
    <location>
        <begin position="226"/>
        <end position="292"/>
    </location>
</feature>
<dbReference type="GO" id="GO:0098797">
    <property type="term" value="C:plasma membrane protein complex"/>
    <property type="evidence" value="ECO:0007669"/>
    <property type="project" value="TreeGrafter"/>
</dbReference>
<dbReference type="EMBL" id="WTVM01000067">
    <property type="protein sequence ID" value="NMG03667.1"/>
    <property type="molecule type" value="Genomic_DNA"/>
</dbReference>
<keyword evidence="4" id="KW-1003">Cell membrane</keyword>
<dbReference type="GO" id="GO:0015031">
    <property type="term" value="P:protein transport"/>
    <property type="evidence" value="ECO:0007669"/>
    <property type="project" value="UniProtKB-KW"/>
</dbReference>
<evidence type="ECO:0000256" key="2">
    <source>
        <dbReference type="ARBA" id="ARBA00006555"/>
    </source>
</evidence>
<evidence type="ECO:0000256" key="3">
    <source>
        <dbReference type="ARBA" id="ARBA00022448"/>
    </source>
</evidence>
<comment type="caution">
    <text evidence="12">The sequence shown here is derived from an EMBL/GenBank/DDBJ whole genome shotgun (WGS) entry which is preliminary data.</text>
</comment>
<dbReference type="InterPro" id="IPR006260">
    <property type="entry name" value="TonB/TolA_C"/>
</dbReference>
<reference evidence="12" key="1">
    <citation type="submission" date="2019-12" db="EMBL/GenBank/DDBJ databases">
        <title>Comparative genomics gives insights into the taxonomy of the Azoarcus-Aromatoleum group and reveals separate origins of nif in the plant-associated Azoarcus and non-plant-associated Aromatoleum sub-groups.</title>
        <authorList>
            <person name="Lafos M."/>
            <person name="Maluk M."/>
            <person name="Batista M."/>
            <person name="Junghare M."/>
            <person name="Carmona M."/>
            <person name="Faoro H."/>
            <person name="Cruz L.M."/>
            <person name="Battistoni F."/>
            <person name="De Souza E."/>
            <person name="Pedrosa F."/>
            <person name="Chen W.-M."/>
            <person name="Poole P.S."/>
            <person name="Dixon R.A."/>
            <person name="James E.K."/>
        </authorList>
    </citation>
    <scope>NUCLEOTIDE SEQUENCE</scope>
    <source>
        <strain evidence="12">NSC3</strain>
    </source>
</reference>
<dbReference type="InterPro" id="IPR037682">
    <property type="entry name" value="TonB_C"/>
</dbReference>
<evidence type="ECO:0000256" key="8">
    <source>
        <dbReference type="ARBA" id="ARBA00022989"/>
    </source>
</evidence>
<evidence type="ECO:0000313" key="13">
    <source>
        <dbReference type="Proteomes" id="UP000599523"/>
    </source>
</evidence>
<organism evidence="12 13">
    <name type="scientific">Azoarcus taiwanensis</name>
    <dbReference type="NCBI Taxonomy" id="666964"/>
    <lineage>
        <taxon>Bacteria</taxon>
        <taxon>Pseudomonadati</taxon>
        <taxon>Pseudomonadota</taxon>
        <taxon>Betaproteobacteria</taxon>
        <taxon>Rhodocyclales</taxon>
        <taxon>Zoogloeaceae</taxon>
        <taxon>Azoarcus</taxon>
    </lineage>
</organism>
<dbReference type="PANTHER" id="PTHR33446:SF11">
    <property type="entry name" value="TONB3"/>
    <property type="match status" value="1"/>
</dbReference>
<keyword evidence="9" id="KW-0472">Membrane</keyword>
<sequence length="311" mass="34419">MSESTLTFGFQRPAGNSAAMSALLGDRRLQIAIAFSALLHLLLLSVHFSLPVIEPETRPNRSLDVILVNARHERPPLEADAIAQANLEGGGTVEQDVRPTTPVPPQEVRQDGDALIDASAARPEPAPAPQEVITRAEPVERPPARVAPERRQPDPQPERPQPTASGLDLMDSIAAVARMEAQIDRSLSEYAKRPRTQYIGARAREHRFAQYLEDWRLKIERVGTLNYPEAARGRLYGNLMLSVVIRSDGSVERVEVQRSSGQPLLDEAAIRIVELAAPFAPFPPNIKVDTDVIDITRTWTFTNTDQLRTSR</sequence>
<evidence type="ECO:0000256" key="6">
    <source>
        <dbReference type="ARBA" id="ARBA00022692"/>
    </source>
</evidence>
<evidence type="ECO:0000256" key="10">
    <source>
        <dbReference type="SAM" id="MobiDB-lite"/>
    </source>
</evidence>
<dbReference type="InterPro" id="IPR051045">
    <property type="entry name" value="TonB-dependent_transducer"/>
</dbReference>
<dbReference type="GO" id="GO:0055085">
    <property type="term" value="P:transmembrane transport"/>
    <property type="evidence" value="ECO:0007669"/>
    <property type="project" value="InterPro"/>
</dbReference>
<keyword evidence="3" id="KW-0813">Transport</keyword>
<evidence type="ECO:0000256" key="9">
    <source>
        <dbReference type="ARBA" id="ARBA00023136"/>
    </source>
</evidence>
<keyword evidence="7" id="KW-0653">Protein transport</keyword>
<dbReference type="NCBIfam" id="TIGR01352">
    <property type="entry name" value="tonB_Cterm"/>
    <property type="match status" value="1"/>
</dbReference>
<evidence type="ECO:0000313" key="12">
    <source>
        <dbReference type="EMBL" id="NMG03667.1"/>
    </source>
</evidence>
<dbReference type="Proteomes" id="UP000599523">
    <property type="component" value="Unassembled WGS sequence"/>
</dbReference>
<keyword evidence="13" id="KW-1185">Reference proteome</keyword>
<comment type="subcellular location">
    <subcellularLocation>
        <location evidence="1">Cell inner membrane</location>
        <topology evidence="1">Single-pass membrane protein</topology>
        <orientation evidence="1">Periplasmic side</orientation>
    </subcellularLocation>
</comment>
<protein>
    <submittedName>
        <fullName evidence="12">TonB family protein</fullName>
    </submittedName>
</protein>
<dbReference type="Pfam" id="PF03544">
    <property type="entry name" value="TonB_C"/>
    <property type="match status" value="1"/>
</dbReference>
<dbReference type="SUPFAM" id="SSF74653">
    <property type="entry name" value="TolA/TonB C-terminal domain"/>
    <property type="match status" value="1"/>
</dbReference>
<evidence type="ECO:0000256" key="7">
    <source>
        <dbReference type="ARBA" id="ARBA00022927"/>
    </source>
</evidence>
<dbReference type="AlphaFoldDB" id="A0A972JBP2"/>
<gene>
    <name evidence="12" type="ORF">GPA21_11880</name>
</gene>
<evidence type="ECO:0000256" key="1">
    <source>
        <dbReference type="ARBA" id="ARBA00004383"/>
    </source>
</evidence>
<keyword evidence="5" id="KW-0997">Cell inner membrane</keyword>
<keyword evidence="8" id="KW-1133">Transmembrane helix</keyword>
<proteinExistence type="inferred from homology"/>
<evidence type="ECO:0000259" key="11">
    <source>
        <dbReference type="Pfam" id="PF03544"/>
    </source>
</evidence>
<accession>A0A972JBP2</accession>
<feature type="compositionally biased region" description="Basic and acidic residues" evidence="10">
    <location>
        <begin position="137"/>
        <end position="157"/>
    </location>
</feature>
<comment type="similarity">
    <text evidence="2">Belongs to the TonB family.</text>
</comment>
<feature type="region of interest" description="Disordered" evidence="10">
    <location>
        <begin position="88"/>
        <end position="166"/>
    </location>
</feature>
<evidence type="ECO:0000256" key="4">
    <source>
        <dbReference type="ARBA" id="ARBA00022475"/>
    </source>
</evidence>
<keyword evidence="6" id="KW-0812">Transmembrane</keyword>
<evidence type="ECO:0000256" key="5">
    <source>
        <dbReference type="ARBA" id="ARBA00022519"/>
    </source>
</evidence>